<organism evidence="10 11">
    <name type="scientific">Aquipseudomonas ullengensis</name>
    <dbReference type="NCBI Taxonomy" id="2759166"/>
    <lineage>
        <taxon>Bacteria</taxon>
        <taxon>Pseudomonadati</taxon>
        <taxon>Pseudomonadota</taxon>
        <taxon>Gammaproteobacteria</taxon>
        <taxon>Pseudomonadales</taxon>
        <taxon>Pseudomonadaceae</taxon>
        <taxon>Aquipseudomonas</taxon>
    </lineage>
</organism>
<evidence type="ECO:0000313" key="11">
    <source>
        <dbReference type="Proteomes" id="UP000542720"/>
    </source>
</evidence>
<comment type="subcellular location">
    <subcellularLocation>
        <location evidence="1">Cell membrane</location>
        <topology evidence="1">Multi-pass membrane protein</topology>
    </subcellularLocation>
</comment>
<comment type="caution">
    <text evidence="10">The sequence shown here is derived from an EMBL/GenBank/DDBJ whole genome shotgun (WGS) entry which is preliminary data.</text>
</comment>
<dbReference type="EMBL" id="JACJUD010000001">
    <property type="protein sequence ID" value="MBB2493525.1"/>
    <property type="molecule type" value="Genomic_DNA"/>
</dbReference>
<dbReference type="Pfam" id="PF02706">
    <property type="entry name" value="Wzz"/>
    <property type="match status" value="1"/>
</dbReference>
<feature type="domain" description="Tyrosine-protein kinase G-rich" evidence="9">
    <location>
        <begin position="412"/>
        <end position="475"/>
    </location>
</feature>
<evidence type="ECO:0000259" key="8">
    <source>
        <dbReference type="Pfam" id="PF02706"/>
    </source>
</evidence>
<keyword evidence="11" id="KW-1185">Reference proteome</keyword>
<evidence type="ECO:0000256" key="3">
    <source>
        <dbReference type="ARBA" id="ARBA00022692"/>
    </source>
</evidence>
<dbReference type="RefSeq" id="WP_183087107.1">
    <property type="nucleotide sequence ID" value="NZ_JACJUD010000001.1"/>
</dbReference>
<feature type="domain" description="Polysaccharide chain length determinant N-terminal" evidence="8">
    <location>
        <begin position="3"/>
        <end position="96"/>
    </location>
</feature>
<keyword evidence="4 7" id="KW-1133">Transmembrane helix</keyword>
<dbReference type="InterPro" id="IPR003856">
    <property type="entry name" value="LPS_length_determ_N"/>
</dbReference>
<dbReference type="Gene3D" id="1.10.287.1490">
    <property type="match status" value="1"/>
</dbReference>
<dbReference type="InterPro" id="IPR050445">
    <property type="entry name" value="Bact_polysacc_biosynth/exp"/>
</dbReference>
<evidence type="ECO:0000313" key="10">
    <source>
        <dbReference type="EMBL" id="MBB2493525.1"/>
    </source>
</evidence>
<accession>A0A7W4LHX6</accession>
<dbReference type="PANTHER" id="PTHR32309">
    <property type="entry name" value="TYROSINE-PROTEIN KINASE"/>
    <property type="match status" value="1"/>
</dbReference>
<proteinExistence type="predicted"/>
<dbReference type="Pfam" id="PF13807">
    <property type="entry name" value="GNVR"/>
    <property type="match status" value="1"/>
</dbReference>
<evidence type="ECO:0000256" key="5">
    <source>
        <dbReference type="ARBA" id="ARBA00023136"/>
    </source>
</evidence>
<evidence type="ECO:0000256" key="7">
    <source>
        <dbReference type="SAM" id="Phobius"/>
    </source>
</evidence>
<name>A0A7W4LHX6_9GAMM</name>
<dbReference type="Proteomes" id="UP000542720">
    <property type="component" value="Unassembled WGS sequence"/>
</dbReference>
<feature type="transmembrane region" description="Helical" evidence="7">
    <location>
        <begin position="454"/>
        <end position="476"/>
    </location>
</feature>
<protein>
    <submittedName>
        <fullName evidence="10">GumC family protein</fullName>
    </submittedName>
</protein>
<dbReference type="GO" id="GO:0004713">
    <property type="term" value="F:protein tyrosine kinase activity"/>
    <property type="evidence" value="ECO:0007669"/>
    <property type="project" value="TreeGrafter"/>
</dbReference>
<keyword evidence="2" id="KW-1003">Cell membrane</keyword>
<dbReference type="InterPro" id="IPR032807">
    <property type="entry name" value="GNVR"/>
</dbReference>
<keyword evidence="3 7" id="KW-0812">Transmembrane</keyword>
<gene>
    <name evidence="10" type="ORF">H3H51_00760</name>
</gene>
<reference evidence="10 11" key="1">
    <citation type="submission" date="2020-08" db="EMBL/GenBank/DDBJ databases">
        <authorList>
            <person name="Kim C.M."/>
        </authorList>
    </citation>
    <scope>NUCLEOTIDE SEQUENCE [LARGE SCALE GENOMIC DNA]</scope>
    <source>
        <strain evidence="10 11">UL070</strain>
    </source>
</reference>
<evidence type="ECO:0000256" key="1">
    <source>
        <dbReference type="ARBA" id="ARBA00004651"/>
    </source>
</evidence>
<feature type="coiled-coil region" evidence="6">
    <location>
        <begin position="293"/>
        <end position="341"/>
    </location>
</feature>
<evidence type="ECO:0000256" key="2">
    <source>
        <dbReference type="ARBA" id="ARBA00022475"/>
    </source>
</evidence>
<evidence type="ECO:0000256" key="4">
    <source>
        <dbReference type="ARBA" id="ARBA00022989"/>
    </source>
</evidence>
<keyword evidence="5 7" id="KW-0472">Membrane</keyword>
<keyword evidence="6" id="KW-0175">Coiled coil</keyword>
<dbReference type="GO" id="GO:0005886">
    <property type="term" value="C:plasma membrane"/>
    <property type="evidence" value="ECO:0007669"/>
    <property type="project" value="UniProtKB-SubCell"/>
</dbReference>
<evidence type="ECO:0000256" key="6">
    <source>
        <dbReference type="SAM" id="Coils"/>
    </source>
</evidence>
<dbReference type="PANTHER" id="PTHR32309:SF13">
    <property type="entry name" value="FERRIC ENTEROBACTIN TRANSPORT PROTEIN FEPE"/>
    <property type="match status" value="1"/>
</dbReference>
<evidence type="ECO:0000259" key="9">
    <source>
        <dbReference type="Pfam" id="PF13807"/>
    </source>
</evidence>
<sequence>MTIRDILNILFKRKLVVGCFFLAAVVGGYAGLKLVSPTYESTARLLVRIGQEDIYMPALPSSQFRTPMMSVVREEQLHSESSILTSVDLAQKVVAEATPQRLFPGIDINHPWYAPKGWVQMAKSVYTGLEDYFFPLSSDRTLEAQAINRFLKDLDAEAIKSSNIIEVSLRSKVPESAALGVNTLVRQYLSERVRIYQREQAGFFTDQLSQLDTQLAATEKAVDTFRSEKQIVDVDKQRSQQMERLGDIRKNIDGLQVSVGQADRQNQVLRQQLASVPATAQLSGAESANNFSISEMNKQLADLQRKEADIVERFSPTDPRLRSVREEMAVVQRMLKSQETQRYSSSEKGINPLHARLRDDLLQSDALLAGTRQALENWTQLERETLARLNDLNSHEAEYKRLVQQLDVLRDSRQLYLEKTEETRYLSAQAAAKIGNVSVVNWGAVNNRPVSPKLWLVLIGVLVVGLFGGIGLAFVVELLDDSLKSDSDVRRYLKLPVIAKVPELA</sequence>
<dbReference type="AlphaFoldDB" id="A0A7W4LHX6"/>